<proteinExistence type="inferred from homology"/>
<dbReference type="EC" id="2.1.1.77" evidence="3"/>
<dbReference type="OrthoDB" id="4035289at2"/>
<evidence type="ECO:0000256" key="6">
    <source>
        <dbReference type="ARBA" id="ARBA00022603"/>
    </source>
</evidence>
<evidence type="ECO:0000256" key="2">
    <source>
        <dbReference type="ARBA" id="ARBA00005369"/>
    </source>
</evidence>
<dbReference type="AlphaFoldDB" id="A0A0N9HTR4"/>
<evidence type="ECO:0000256" key="7">
    <source>
        <dbReference type="ARBA" id="ARBA00022679"/>
    </source>
</evidence>
<evidence type="ECO:0000256" key="3">
    <source>
        <dbReference type="ARBA" id="ARBA00011890"/>
    </source>
</evidence>
<evidence type="ECO:0000256" key="11">
    <source>
        <dbReference type="ARBA" id="ARBA00031350"/>
    </source>
</evidence>
<evidence type="ECO:0000313" key="13">
    <source>
        <dbReference type="Proteomes" id="UP000063699"/>
    </source>
</evidence>
<keyword evidence="6 12" id="KW-0489">Methyltransferase</keyword>
<dbReference type="InterPro" id="IPR027573">
    <property type="entry name" value="Methyltran_FxLD"/>
</dbReference>
<dbReference type="KEGG" id="kphy:AOZ06_04655"/>
<evidence type="ECO:0000256" key="1">
    <source>
        <dbReference type="ARBA" id="ARBA00004496"/>
    </source>
</evidence>
<keyword evidence="5" id="KW-0963">Cytoplasm</keyword>
<accession>A0A0N9HTR4</accession>
<dbReference type="PANTHER" id="PTHR11579">
    <property type="entry name" value="PROTEIN-L-ISOASPARTATE O-METHYLTRANSFERASE"/>
    <property type="match status" value="1"/>
</dbReference>
<dbReference type="CDD" id="cd02440">
    <property type="entry name" value="AdoMet_MTases"/>
    <property type="match status" value="1"/>
</dbReference>
<dbReference type="EMBL" id="CP012752">
    <property type="protein sequence ID" value="ALG06308.1"/>
    <property type="molecule type" value="Genomic_DNA"/>
</dbReference>
<dbReference type="GO" id="GO:0032259">
    <property type="term" value="P:methylation"/>
    <property type="evidence" value="ECO:0007669"/>
    <property type="project" value="UniProtKB-KW"/>
</dbReference>
<dbReference type="SUPFAM" id="SSF53335">
    <property type="entry name" value="S-adenosyl-L-methionine-dependent methyltransferases"/>
    <property type="match status" value="1"/>
</dbReference>
<dbReference type="Pfam" id="PF01135">
    <property type="entry name" value="PCMT"/>
    <property type="match status" value="1"/>
</dbReference>
<dbReference type="GO" id="GO:0004719">
    <property type="term" value="F:protein-L-isoaspartate (D-aspartate) O-methyltransferase activity"/>
    <property type="evidence" value="ECO:0007669"/>
    <property type="project" value="UniProtKB-EC"/>
</dbReference>
<dbReference type="PANTHER" id="PTHR11579:SF0">
    <property type="entry name" value="PROTEIN-L-ISOASPARTATE(D-ASPARTATE) O-METHYLTRANSFERASE"/>
    <property type="match status" value="1"/>
</dbReference>
<evidence type="ECO:0000256" key="10">
    <source>
        <dbReference type="ARBA" id="ARBA00031323"/>
    </source>
</evidence>
<comment type="similarity">
    <text evidence="2">Belongs to the methyltransferase superfamily. L-isoaspartyl/D-aspartyl protein methyltransferase family.</text>
</comment>
<dbReference type="InterPro" id="IPR029063">
    <property type="entry name" value="SAM-dependent_MTases_sf"/>
</dbReference>
<comment type="subcellular location">
    <subcellularLocation>
        <location evidence="1">Cytoplasm</location>
    </subcellularLocation>
</comment>
<dbReference type="NCBIfam" id="TIGR04364">
    <property type="entry name" value="methyltran_FxLD"/>
    <property type="match status" value="1"/>
</dbReference>
<reference evidence="12 13" key="1">
    <citation type="submission" date="2015-07" db="EMBL/GenBank/DDBJ databases">
        <title>Genome sequencing of Kibdelosporangium phytohabitans.</title>
        <authorList>
            <person name="Qin S."/>
            <person name="Xing K."/>
        </authorList>
    </citation>
    <scope>NUCLEOTIDE SEQUENCE [LARGE SCALE GENOMIC DNA]</scope>
    <source>
        <strain evidence="12 13">KLBMP1111</strain>
    </source>
</reference>
<evidence type="ECO:0000313" key="12">
    <source>
        <dbReference type="EMBL" id="ALG06308.1"/>
    </source>
</evidence>
<evidence type="ECO:0000256" key="4">
    <source>
        <dbReference type="ARBA" id="ARBA00013346"/>
    </source>
</evidence>
<dbReference type="PROSITE" id="PS01279">
    <property type="entry name" value="PCMT"/>
    <property type="match status" value="1"/>
</dbReference>
<dbReference type="InterPro" id="IPR000682">
    <property type="entry name" value="PCMT"/>
</dbReference>
<keyword evidence="7 12" id="KW-0808">Transferase</keyword>
<dbReference type="STRING" id="860235.AOZ06_04655"/>
<gene>
    <name evidence="12" type="ORF">AOZ06_04655</name>
</gene>
<name>A0A0N9HTR4_9PSEU</name>
<evidence type="ECO:0000256" key="5">
    <source>
        <dbReference type="ARBA" id="ARBA00022490"/>
    </source>
</evidence>
<dbReference type="GO" id="GO:0005737">
    <property type="term" value="C:cytoplasm"/>
    <property type="evidence" value="ECO:0007669"/>
    <property type="project" value="UniProtKB-SubCell"/>
</dbReference>
<keyword evidence="13" id="KW-1185">Reference proteome</keyword>
<dbReference type="Proteomes" id="UP000063699">
    <property type="component" value="Chromosome"/>
</dbReference>
<dbReference type="Gene3D" id="3.40.50.150">
    <property type="entry name" value="Vaccinia Virus protein VP39"/>
    <property type="match status" value="1"/>
</dbReference>
<sequence>MILKIKEAGYSLRADVEQALRSVERHVFVPGSSLEEAYANDIVVTKRGPDDQVLSCLSQPSIVALQLEQLEVRRGHRVMEIGAGAGYNAALLARQAGPGGFVTTIDVDADIVESASDRLATAGVGNVQVVLGDGALGYRPNGPYDRIVATVGAFGIPDAWLAQLTPTGRLVVPLRLRGSVSRSIAFERCAEGVWRSVDHRMCGFVPLRNGVADDPRRVIPVTADRTVLLQLYQEHTMDPAGVVGVLDRPRSEVWTGVTYRPRESLEWLYLWLACVLDTSLCLLRVDPAAVDSGLVSPMFAQTTMAIPGPGGLAYLTWRLVDRTEDGGKIMEVGVVGHGVAGAELSGRVAEEIHAWSERYRHCTVQFEIPSAGTGASNRCSGRFFLDRPHRSLIAIWR</sequence>
<keyword evidence="8" id="KW-0949">S-adenosyl-L-methionine</keyword>
<evidence type="ECO:0000256" key="8">
    <source>
        <dbReference type="ARBA" id="ARBA00022691"/>
    </source>
</evidence>
<evidence type="ECO:0000256" key="9">
    <source>
        <dbReference type="ARBA" id="ARBA00030757"/>
    </source>
</evidence>
<organism evidence="12 13">
    <name type="scientific">Kibdelosporangium phytohabitans</name>
    <dbReference type="NCBI Taxonomy" id="860235"/>
    <lineage>
        <taxon>Bacteria</taxon>
        <taxon>Bacillati</taxon>
        <taxon>Actinomycetota</taxon>
        <taxon>Actinomycetes</taxon>
        <taxon>Pseudonocardiales</taxon>
        <taxon>Pseudonocardiaceae</taxon>
        <taxon>Kibdelosporangium</taxon>
    </lineage>
</organism>
<protein>
    <recommendedName>
        <fullName evidence="4">Protein-L-isoaspartate O-methyltransferase</fullName>
        <ecNumber evidence="3">2.1.1.77</ecNumber>
    </recommendedName>
    <alternativeName>
        <fullName evidence="11">L-isoaspartyl protein carboxyl methyltransferase</fullName>
    </alternativeName>
    <alternativeName>
        <fullName evidence="9">Protein L-isoaspartyl methyltransferase</fullName>
    </alternativeName>
    <alternativeName>
        <fullName evidence="10">Protein-beta-aspartate methyltransferase</fullName>
    </alternativeName>
</protein>